<keyword evidence="9" id="KW-1185">Reference proteome</keyword>
<evidence type="ECO:0000256" key="2">
    <source>
        <dbReference type="ARBA" id="ARBA00023125"/>
    </source>
</evidence>
<dbReference type="AlphaFoldDB" id="A0A1S2VFD0"/>
<keyword evidence="6" id="KW-1133">Transmembrane helix</keyword>
<keyword evidence="4" id="KW-0802">TPR repeat</keyword>
<evidence type="ECO:0000256" key="5">
    <source>
        <dbReference type="SAM" id="MobiDB-lite"/>
    </source>
</evidence>
<dbReference type="PANTHER" id="PTHR43280">
    <property type="entry name" value="ARAC-FAMILY TRANSCRIPTIONAL REGULATOR"/>
    <property type="match status" value="1"/>
</dbReference>
<dbReference type="Pfam" id="PF12833">
    <property type="entry name" value="HTH_18"/>
    <property type="match status" value="1"/>
</dbReference>
<dbReference type="Gene3D" id="1.25.40.10">
    <property type="entry name" value="Tetratricopeptide repeat domain"/>
    <property type="match status" value="2"/>
</dbReference>
<evidence type="ECO:0000259" key="7">
    <source>
        <dbReference type="PROSITE" id="PS01124"/>
    </source>
</evidence>
<evidence type="ECO:0000256" key="3">
    <source>
        <dbReference type="ARBA" id="ARBA00023163"/>
    </source>
</evidence>
<dbReference type="InterPro" id="IPR019734">
    <property type="entry name" value="TPR_rpt"/>
</dbReference>
<organism evidence="8 9">
    <name type="scientific">Arsenicibacter rosenii</name>
    <dbReference type="NCBI Taxonomy" id="1750698"/>
    <lineage>
        <taxon>Bacteria</taxon>
        <taxon>Pseudomonadati</taxon>
        <taxon>Bacteroidota</taxon>
        <taxon>Cytophagia</taxon>
        <taxon>Cytophagales</taxon>
        <taxon>Spirosomataceae</taxon>
        <taxon>Arsenicibacter</taxon>
    </lineage>
</organism>
<feature type="region of interest" description="Disordered" evidence="5">
    <location>
        <begin position="107"/>
        <end position="133"/>
    </location>
</feature>
<evidence type="ECO:0000313" key="9">
    <source>
        <dbReference type="Proteomes" id="UP000181790"/>
    </source>
</evidence>
<dbReference type="InterPro" id="IPR009057">
    <property type="entry name" value="Homeodomain-like_sf"/>
</dbReference>
<gene>
    <name evidence="8" type="ORF">BLX24_21815</name>
</gene>
<dbReference type="PROSITE" id="PS50005">
    <property type="entry name" value="TPR"/>
    <property type="match status" value="1"/>
</dbReference>
<dbReference type="SMART" id="SM00028">
    <property type="entry name" value="TPR"/>
    <property type="match status" value="2"/>
</dbReference>
<dbReference type="GO" id="GO:0043565">
    <property type="term" value="F:sequence-specific DNA binding"/>
    <property type="evidence" value="ECO:0007669"/>
    <property type="project" value="InterPro"/>
</dbReference>
<feature type="repeat" description="TPR" evidence="4">
    <location>
        <begin position="404"/>
        <end position="437"/>
    </location>
</feature>
<evidence type="ECO:0000313" key="8">
    <source>
        <dbReference type="EMBL" id="OIN56995.1"/>
    </source>
</evidence>
<dbReference type="SUPFAM" id="SSF46689">
    <property type="entry name" value="Homeodomain-like"/>
    <property type="match status" value="1"/>
</dbReference>
<accession>A0A1S2VFD0</accession>
<proteinExistence type="predicted"/>
<evidence type="ECO:0000256" key="6">
    <source>
        <dbReference type="SAM" id="Phobius"/>
    </source>
</evidence>
<dbReference type="RefSeq" id="WP_071505337.1">
    <property type="nucleotide sequence ID" value="NZ_MORL01000016.1"/>
</dbReference>
<protein>
    <recommendedName>
        <fullName evidence="7">HTH araC/xylS-type domain-containing protein</fullName>
    </recommendedName>
</protein>
<dbReference type="InterPro" id="IPR011990">
    <property type="entry name" value="TPR-like_helical_dom_sf"/>
</dbReference>
<dbReference type="PROSITE" id="PS01124">
    <property type="entry name" value="HTH_ARAC_FAMILY_2"/>
    <property type="match status" value="1"/>
</dbReference>
<feature type="domain" description="HTH araC/xylS-type" evidence="7">
    <location>
        <begin position="10"/>
        <end position="109"/>
    </location>
</feature>
<keyword evidence="6" id="KW-0812">Transmembrane</keyword>
<dbReference type="GO" id="GO:0003700">
    <property type="term" value="F:DNA-binding transcription factor activity"/>
    <property type="evidence" value="ECO:0007669"/>
    <property type="project" value="InterPro"/>
</dbReference>
<comment type="caution">
    <text evidence="8">The sequence shown here is derived from an EMBL/GenBank/DDBJ whole genome shotgun (WGS) entry which is preliminary data.</text>
</comment>
<keyword evidence="1" id="KW-0805">Transcription regulation</keyword>
<sequence>MVSNDRLFIERLHRLIDENLNNPAFSVDMICQMLGVSRSQLHRVIKEYTGLSTSLYIRKYRLEKAGGLLLDTDLRISEISDLVGIQNPQNFSTYFIEEYKVSPTEYRKQYRKAPQPAGSPPPQPAEDPGIGAETILPPIPVSTKKKQWRPVVIAVLLLLVTGFSLYRWFFRPSDRTPDTSEQSIAMLPFTSLGMANDDPTSEAIMNEIHTSLLGFRKLKVISRSSSEKYRDTQKSIWQIGDELHVATVLRGSVLKTADQLQVKVEIMDTRDDIRLWAHTYQSAYKNLFTLTEQIVRDVTRELKLTTIPSVSEKLAHIRTHNLSAYNLFVQGKQLLVSRLEPDLMEARNRFDQALRLDSTFAEAYAQKAIACHLLIGSEKIDTPTLNRLTEENALKAIELDPANSSAYAVLGSLYYSTYQWQASANAYRIALQYNPNDAQTCHWFGLLMRTTGQLGEAVRYSTRAIALDPLHPIMMGAHIMNCALAGRFDSARAGIDAGHGLFDKSFAFQMSIAYYWLAREDYTRATACFRQMMVLNPDDRGQIPLLLYCEARRGDRQKAIQFLRNLTADTPRADYERAVVYAGLNQTDSSLYYLKRSADGGYLYRDTRVMPPFRNYHTQPVFKAVLRRFNLPEN</sequence>
<dbReference type="Proteomes" id="UP000181790">
    <property type="component" value="Unassembled WGS sequence"/>
</dbReference>
<name>A0A1S2VFD0_9BACT</name>
<evidence type="ECO:0000256" key="1">
    <source>
        <dbReference type="ARBA" id="ARBA00023015"/>
    </source>
</evidence>
<reference evidence="8 9" key="1">
    <citation type="submission" date="2016-10" db="EMBL/GenBank/DDBJ databases">
        <title>Arsenicibacter rosenii gen. nov., sp. nov., an efficient arsenic-methylating bacterium isolated from an arsenic-contaminated paddy soil.</title>
        <authorList>
            <person name="Huang K."/>
        </authorList>
    </citation>
    <scope>NUCLEOTIDE SEQUENCE [LARGE SCALE GENOMIC DNA]</scope>
    <source>
        <strain evidence="8 9">SM-1</strain>
    </source>
</reference>
<feature type="transmembrane region" description="Helical" evidence="6">
    <location>
        <begin position="151"/>
        <end position="170"/>
    </location>
</feature>
<dbReference type="Gene3D" id="1.10.10.60">
    <property type="entry name" value="Homeodomain-like"/>
    <property type="match status" value="2"/>
</dbReference>
<evidence type="ECO:0000256" key="4">
    <source>
        <dbReference type="PROSITE-ProRule" id="PRU00339"/>
    </source>
</evidence>
<dbReference type="SUPFAM" id="SSF48452">
    <property type="entry name" value="TPR-like"/>
    <property type="match status" value="1"/>
</dbReference>
<dbReference type="PANTHER" id="PTHR43280:SF2">
    <property type="entry name" value="HTH-TYPE TRANSCRIPTIONAL REGULATOR EXSA"/>
    <property type="match status" value="1"/>
</dbReference>
<dbReference type="OrthoDB" id="9779074at2"/>
<keyword evidence="3" id="KW-0804">Transcription</keyword>
<keyword evidence="2" id="KW-0238">DNA-binding</keyword>
<keyword evidence="6" id="KW-0472">Membrane</keyword>
<dbReference type="SMART" id="SM00342">
    <property type="entry name" value="HTH_ARAC"/>
    <property type="match status" value="1"/>
</dbReference>
<dbReference type="EMBL" id="MORL01000016">
    <property type="protein sequence ID" value="OIN56995.1"/>
    <property type="molecule type" value="Genomic_DNA"/>
</dbReference>
<dbReference type="InterPro" id="IPR018060">
    <property type="entry name" value="HTH_AraC"/>
</dbReference>